<name>A0A8E0RY96_9TREM</name>
<sequence length="94" mass="10719">MKTVMEENAGLKSYIDNMNKECLELNAALFEEANAMVNAARFKQNMAEKKLKERNQENEMLRSQVQSLREVISKLPSPVSTGNSHDWLPPKPAR</sequence>
<evidence type="ECO:0000313" key="7">
    <source>
        <dbReference type="Proteomes" id="UP000728185"/>
    </source>
</evidence>
<organism evidence="6 7">
    <name type="scientific">Fasciolopsis buskii</name>
    <dbReference type="NCBI Taxonomy" id="27845"/>
    <lineage>
        <taxon>Eukaryota</taxon>
        <taxon>Metazoa</taxon>
        <taxon>Spiralia</taxon>
        <taxon>Lophotrochozoa</taxon>
        <taxon>Platyhelminthes</taxon>
        <taxon>Trematoda</taxon>
        <taxon>Digenea</taxon>
        <taxon>Plagiorchiida</taxon>
        <taxon>Echinostomata</taxon>
        <taxon>Echinostomatoidea</taxon>
        <taxon>Fasciolidae</taxon>
        <taxon>Fasciolopsis</taxon>
    </lineage>
</organism>
<dbReference type="InterPro" id="IPR009449">
    <property type="entry name" value="Sec2_N"/>
</dbReference>
<comment type="similarity">
    <text evidence="2">Belongs to the SEC2 family.</text>
</comment>
<comment type="caution">
    <text evidence="6">The sequence shown here is derived from an EMBL/GenBank/DDBJ whole genome shotgun (WGS) entry which is preliminary data.</text>
</comment>
<keyword evidence="1 3" id="KW-0175">Coiled coil</keyword>
<dbReference type="AlphaFoldDB" id="A0A8E0RY96"/>
<dbReference type="EMBL" id="LUCM01006473">
    <property type="protein sequence ID" value="KAA0191224.1"/>
    <property type="molecule type" value="Genomic_DNA"/>
</dbReference>
<dbReference type="PANTHER" id="PTHR14430:SF0">
    <property type="entry name" value="SEC2P DOMAIN-CONTAINING PROTEIN"/>
    <property type="match status" value="1"/>
</dbReference>
<dbReference type="GO" id="GO:0005085">
    <property type="term" value="F:guanyl-nucleotide exchange factor activity"/>
    <property type="evidence" value="ECO:0007669"/>
    <property type="project" value="InterPro"/>
</dbReference>
<evidence type="ECO:0000256" key="2">
    <source>
        <dbReference type="ARBA" id="ARBA00025794"/>
    </source>
</evidence>
<dbReference type="Proteomes" id="UP000728185">
    <property type="component" value="Unassembled WGS sequence"/>
</dbReference>
<dbReference type="InterPro" id="IPR040351">
    <property type="entry name" value="RAB3IL/RAB3IP/Sec2"/>
</dbReference>
<feature type="region of interest" description="Disordered" evidence="4">
    <location>
        <begin position="74"/>
        <end position="94"/>
    </location>
</feature>
<evidence type="ECO:0000256" key="1">
    <source>
        <dbReference type="ARBA" id="ARBA00023054"/>
    </source>
</evidence>
<keyword evidence="7" id="KW-1185">Reference proteome</keyword>
<feature type="coiled-coil region" evidence="3">
    <location>
        <begin position="39"/>
        <end position="71"/>
    </location>
</feature>
<dbReference type="PANTHER" id="PTHR14430">
    <property type="entry name" value="RABIN3-RELATED"/>
    <property type="match status" value="1"/>
</dbReference>
<proteinExistence type="inferred from homology"/>
<evidence type="ECO:0000256" key="3">
    <source>
        <dbReference type="SAM" id="Coils"/>
    </source>
</evidence>
<dbReference type="OrthoDB" id="5560525at2759"/>
<evidence type="ECO:0000259" key="5">
    <source>
        <dbReference type="Pfam" id="PF06428"/>
    </source>
</evidence>
<protein>
    <recommendedName>
        <fullName evidence="5">GDP/GTP exchange factor Sec2 N-terminal domain-containing protein</fullName>
    </recommendedName>
</protein>
<gene>
    <name evidence="6" type="ORF">FBUS_11168</name>
</gene>
<dbReference type="GO" id="GO:0006887">
    <property type="term" value="P:exocytosis"/>
    <property type="evidence" value="ECO:0007669"/>
    <property type="project" value="TreeGrafter"/>
</dbReference>
<evidence type="ECO:0000313" key="6">
    <source>
        <dbReference type="EMBL" id="KAA0191224.1"/>
    </source>
</evidence>
<dbReference type="Gene3D" id="1.20.5.4880">
    <property type="match status" value="1"/>
</dbReference>
<feature type="domain" description="GDP/GTP exchange factor Sec2 N-terminal" evidence="5">
    <location>
        <begin position="10"/>
        <end position="73"/>
    </location>
</feature>
<dbReference type="SUPFAM" id="SSF144284">
    <property type="entry name" value="Sec2 N-terminal region"/>
    <property type="match status" value="1"/>
</dbReference>
<accession>A0A8E0RY96</accession>
<reference evidence="6" key="1">
    <citation type="submission" date="2019-05" db="EMBL/GenBank/DDBJ databases">
        <title>Annotation for the trematode Fasciolopsis buski.</title>
        <authorList>
            <person name="Choi Y.-J."/>
        </authorList>
    </citation>
    <scope>NUCLEOTIDE SEQUENCE</scope>
    <source>
        <strain evidence="6">HT</strain>
        <tissue evidence="6">Whole worm</tissue>
    </source>
</reference>
<dbReference type="Pfam" id="PF06428">
    <property type="entry name" value="Sec2p"/>
    <property type="match status" value="1"/>
</dbReference>
<evidence type="ECO:0000256" key="4">
    <source>
        <dbReference type="SAM" id="MobiDB-lite"/>
    </source>
</evidence>
<dbReference type="GO" id="GO:0070319">
    <property type="term" value="C:Golgi to plasma membrane transport vesicle"/>
    <property type="evidence" value="ECO:0007669"/>
    <property type="project" value="TreeGrafter"/>
</dbReference>